<dbReference type="InParanoid" id="D6TG52"/>
<protein>
    <submittedName>
        <fullName evidence="1">Uncharacterized protein</fullName>
    </submittedName>
</protein>
<dbReference type="EMBL" id="ADVG01000001">
    <property type="protein sequence ID" value="EFH88754.1"/>
    <property type="molecule type" value="Genomic_DNA"/>
</dbReference>
<comment type="caution">
    <text evidence="1">The sequence shown here is derived from an EMBL/GenBank/DDBJ whole genome shotgun (WGS) entry which is preliminary data.</text>
</comment>
<sequence length="268" mass="30744">MMIMTTPFSEQQSEQWLLERTYHAQLRDGRELSVPDFTWAMKQLTDVDVPLLSQSWKSKLPEQLPAKKSTNVSIPISTWMETSPEEAHISYQAGNPVLLYGEHRWEHLKAASETWRPNRNVYTLIYGNAKVMPEVVSGVEYAVCYLDPKRGHATNASWRAWFPSDVAALLNGSTHSNILFLRPCMQFPSTTHYTVITADGQVHEYSDRAKAIQGYALLVSQEAHDRSDLHSIFPQFCYYHEIICPDGVYRIEFFGPRMNEQGYKAHKG</sequence>
<keyword evidence="2" id="KW-1185">Reference proteome</keyword>
<accession>D6TG52</accession>
<dbReference type="AlphaFoldDB" id="D6TG52"/>
<evidence type="ECO:0000313" key="2">
    <source>
        <dbReference type="Proteomes" id="UP000004508"/>
    </source>
</evidence>
<proteinExistence type="predicted"/>
<name>D6TG52_KTERA</name>
<dbReference type="STRING" id="485913.Krac_10251"/>
<gene>
    <name evidence="1" type="ORF">Krac_10251</name>
</gene>
<reference evidence="1 2" key="1">
    <citation type="journal article" date="2011" name="Stand. Genomic Sci.">
        <title>Non-contiguous finished genome sequence and contextual data of the filamentous soil bacterium Ktedonobacter racemifer type strain (SOSP1-21).</title>
        <authorList>
            <person name="Chang Y.J."/>
            <person name="Land M."/>
            <person name="Hauser L."/>
            <person name="Chertkov O."/>
            <person name="Del Rio T.G."/>
            <person name="Nolan M."/>
            <person name="Copeland A."/>
            <person name="Tice H."/>
            <person name="Cheng J.F."/>
            <person name="Lucas S."/>
            <person name="Han C."/>
            <person name="Goodwin L."/>
            <person name="Pitluck S."/>
            <person name="Ivanova N."/>
            <person name="Ovchinikova G."/>
            <person name="Pati A."/>
            <person name="Chen A."/>
            <person name="Palaniappan K."/>
            <person name="Mavromatis K."/>
            <person name="Liolios K."/>
            <person name="Brettin T."/>
            <person name="Fiebig A."/>
            <person name="Rohde M."/>
            <person name="Abt B."/>
            <person name="Goker M."/>
            <person name="Detter J.C."/>
            <person name="Woyke T."/>
            <person name="Bristow J."/>
            <person name="Eisen J.A."/>
            <person name="Markowitz V."/>
            <person name="Hugenholtz P."/>
            <person name="Kyrpides N.C."/>
            <person name="Klenk H.P."/>
            <person name="Lapidus A."/>
        </authorList>
    </citation>
    <scope>NUCLEOTIDE SEQUENCE [LARGE SCALE GENOMIC DNA]</scope>
    <source>
        <strain evidence="2">DSM 44963</strain>
    </source>
</reference>
<dbReference type="Proteomes" id="UP000004508">
    <property type="component" value="Unassembled WGS sequence"/>
</dbReference>
<organism evidence="1 2">
    <name type="scientific">Ktedonobacter racemifer DSM 44963</name>
    <dbReference type="NCBI Taxonomy" id="485913"/>
    <lineage>
        <taxon>Bacteria</taxon>
        <taxon>Bacillati</taxon>
        <taxon>Chloroflexota</taxon>
        <taxon>Ktedonobacteria</taxon>
        <taxon>Ktedonobacterales</taxon>
        <taxon>Ktedonobacteraceae</taxon>
        <taxon>Ktedonobacter</taxon>
    </lineage>
</organism>
<evidence type="ECO:0000313" key="1">
    <source>
        <dbReference type="EMBL" id="EFH88754.1"/>
    </source>
</evidence>